<sequence>MTDDTERSGTRWKLVLGHILAWPLLALGAAAVITLYVIANQGYEGFGVEQGIATTFFMVFVLASAIGTLILVTVTGWRHPLSRLVVSAEVLLLLGAIISLVVGPK</sequence>
<dbReference type="EMBL" id="AM420293">
    <property type="protein sequence ID" value="CAM04842.1"/>
    <property type="molecule type" value="Genomic_DNA"/>
</dbReference>
<dbReference type="AlphaFoldDB" id="A4FLB7"/>
<organism evidence="1 2">
    <name type="scientific">Saccharopolyspora erythraea (strain ATCC 11635 / DSM 40517 / JCM 4748 / NBRC 13426 / NCIMB 8594 / NRRL 2338)</name>
    <dbReference type="NCBI Taxonomy" id="405948"/>
    <lineage>
        <taxon>Bacteria</taxon>
        <taxon>Bacillati</taxon>
        <taxon>Actinomycetota</taxon>
        <taxon>Actinomycetes</taxon>
        <taxon>Pseudonocardiales</taxon>
        <taxon>Pseudonocardiaceae</taxon>
        <taxon>Saccharopolyspora</taxon>
    </lineage>
</organism>
<accession>A4FLB7</accession>
<name>A4FLB7_SACEN</name>
<keyword evidence="2" id="KW-1185">Reference proteome</keyword>
<dbReference type="HOGENOM" id="CLU_2234625_0_0_11"/>
<dbReference type="Proteomes" id="UP000006728">
    <property type="component" value="Chromosome"/>
</dbReference>
<dbReference type="STRING" id="405948.SACE_5656"/>
<proteinExistence type="predicted"/>
<dbReference type="KEGG" id="sen:SACE_5656"/>
<protein>
    <submittedName>
        <fullName evidence="1">Uncharacterized protein</fullName>
    </submittedName>
</protein>
<gene>
    <name evidence="1" type="ordered locus">SACE_5656</name>
</gene>
<evidence type="ECO:0000313" key="2">
    <source>
        <dbReference type="Proteomes" id="UP000006728"/>
    </source>
</evidence>
<evidence type="ECO:0000313" key="1">
    <source>
        <dbReference type="EMBL" id="CAM04842.1"/>
    </source>
</evidence>
<reference evidence="1 2" key="1">
    <citation type="journal article" date="2007" name="Nat. Biotechnol.">
        <title>Complete genome sequence of the erythromycin-producing bacterium Saccharopolyspora erythraea NRRL23338.</title>
        <authorList>
            <person name="Oliynyk M."/>
            <person name="Samborskyy M."/>
            <person name="Lester J.B."/>
            <person name="Mironenko T."/>
            <person name="Scott N."/>
            <person name="Dickens S."/>
            <person name="Haydock S.F."/>
            <person name="Leadlay P.F."/>
        </authorList>
    </citation>
    <scope>NUCLEOTIDE SEQUENCE [LARGE SCALE GENOMIC DNA]</scope>
    <source>
        <strain evidence="2">ATCC 11635 / DSM 40517 / JCM 4748 / NBRC 13426 / NCIMB 8594 / NRRL 2338</strain>
    </source>
</reference>